<dbReference type="Pfam" id="PF01979">
    <property type="entry name" value="Amidohydro_1"/>
    <property type="match status" value="1"/>
</dbReference>
<reference evidence="2" key="2">
    <citation type="journal article" date="2021" name="PeerJ">
        <title>Extensive microbial diversity within the chicken gut microbiome revealed by metagenomics and culture.</title>
        <authorList>
            <person name="Gilroy R."/>
            <person name="Ravi A."/>
            <person name="Getino M."/>
            <person name="Pursley I."/>
            <person name="Horton D.L."/>
            <person name="Alikhan N.F."/>
            <person name="Baker D."/>
            <person name="Gharbi K."/>
            <person name="Hall N."/>
            <person name="Watson M."/>
            <person name="Adriaenssens E.M."/>
            <person name="Foster-Nyarko E."/>
            <person name="Jarju S."/>
            <person name="Secka A."/>
            <person name="Antonio M."/>
            <person name="Oren A."/>
            <person name="Chaudhuri R.R."/>
            <person name="La Ragione R."/>
            <person name="Hildebrand F."/>
            <person name="Pallen M.J."/>
        </authorList>
    </citation>
    <scope>NUCLEOTIDE SEQUENCE</scope>
    <source>
        <strain evidence="2">13766</strain>
    </source>
</reference>
<dbReference type="PANTHER" id="PTHR43135">
    <property type="entry name" value="ALPHA-D-RIBOSE 1-METHYLPHOSPHONATE 5-TRIPHOSPHATE DIPHOSPHATASE"/>
    <property type="match status" value="1"/>
</dbReference>
<comment type="caution">
    <text evidence="2">The sequence shown here is derived from an EMBL/GenBank/DDBJ whole genome shotgun (WGS) entry which is preliminary data.</text>
</comment>
<protein>
    <submittedName>
        <fullName evidence="2">Amidohydrolase</fullName>
    </submittedName>
</protein>
<dbReference type="InterPro" id="IPR032466">
    <property type="entry name" value="Metal_Hydrolase"/>
</dbReference>
<dbReference type="AlphaFoldDB" id="A0A9D1G2G3"/>
<name>A0A9D1G2G3_9FIRM</name>
<reference evidence="2" key="1">
    <citation type="submission" date="2020-10" db="EMBL/GenBank/DDBJ databases">
        <authorList>
            <person name="Gilroy R."/>
        </authorList>
    </citation>
    <scope>NUCLEOTIDE SEQUENCE</scope>
    <source>
        <strain evidence="2">13766</strain>
    </source>
</reference>
<dbReference type="SUPFAM" id="SSF51338">
    <property type="entry name" value="Composite domain of metallo-dependent hydrolases"/>
    <property type="match status" value="1"/>
</dbReference>
<dbReference type="InterPro" id="IPR051781">
    <property type="entry name" value="Metallo-dep_Hydrolase"/>
</dbReference>
<dbReference type="CDD" id="cd01309">
    <property type="entry name" value="Met_dep_hydrolase_C"/>
    <property type="match status" value="1"/>
</dbReference>
<sequence>MLLIRNGKLFTMEGENFLDGADVLIQAGKIAAVGRNLSAPGAKVIDATGQYVMPGIVDAHSHIGMWEDGIGQEGSDGNEITDPVTPQLRALDAINPADRSFVEAYEHGVTLVATGPGSANVIGGQFVAMKTYGKNMDDMVVAEPLAMKSAFGENPKRCYGGKGKMPETRMATAAVMREALFAAREYLQKMAGPEDKRPAFDLKKDALARVLRREIPLKMHAHRADDILTAIRIAQEFQLNYSIEHCTEGYLITEDLKRAGAKCILGPLLTDRSKIELRNLSFGAPRVLYEAGIKFALMTDHPVIPEHYIAVEAAICVREGLPEIEALKAITINAAQILGLDGRFGSLAQGKDADIVLYDGHPLDARSHVTHTLVNGETVYER</sequence>
<evidence type="ECO:0000313" key="3">
    <source>
        <dbReference type="Proteomes" id="UP000824140"/>
    </source>
</evidence>
<evidence type="ECO:0000259" key="1">
    <source>
        <dbReference type="Pfam" id="PF01979"/>
    </source>
</evidence>
<dbReference type="SUPFAM" id="SSF51556">
    <property type="entry name" value="Metallo-dependent hydrolases"/>
    <property type="match status" value="1"/>
</dbReference>
<accession>A0A9D1G2G3</accession>
<dbReference type="EMBL" id="DVJN01000268">
    <property type="protein sequence ID" value="HIS94083.1"/>
    <property type="molecule type" value="Genomic_DNA"/>
</dbReference>
<dbReference type="Gene3D" id="3.20.20.140">
    <property type="entry name" value="Metal-dependent hydrolases"/>
    <property type="match status" value="1"/>
</dbReference>
<dbReference type="GO" id="GO:0016810">
    <property type="term" value="F:hydrolase activity, acting on carbon-nitrogen (but not peptide) bonds"/>
    <property type="evidence" value="ECO:0007669"/>
    <property type="project" value="InterPro"/>
</dbReference>
<gene>
    <name evidence="2" type="ORF">IAA84_13810</name>
</gene>
<dbReference type="InterPro" id="IPR011059">
    <property type="entry name" value="Metal-dep_hydrolase_composite"/>
</dbReference>
<dbReference type="InterPro" id="IPR006680">
    <property type="entry name" value="Amidohydro-rel"/>
</dbReference>
<dbReference type="Gene3D" id="2.30.40.10">
    <property type="entry name" value="Urease, subunit C, domain 1"/>
    <property type="match status" value="1"/>
</dbReference>
<organism evidence="2 3">
    <name type="scientific">Candidatus Alectryocaccomicrobium excrementavium</name>
    <dbReference type="NCBI Taxonomy" id="2840668"/>
    <lineage>
        <taxon>Bacteria</taxon>
        <taxon>Bacillati</taxon>
        <taxon>Bacillota</taxon>
        <taxon>Clostridia</taxon>
        <taxon>Candidatus Alectryocaccomicrobium</taxon>
    </lineage>
</organism>
<dbReference type="Proteomes" id="UP000824140">
    <property type="component" value="Unassembled WGS sequence"/>
</dbReference>
<proteinExistence type="predicted"/>
<dbReference type="PANTHER" id="PTHR43135:SF3">
    <property type="entry name" value="ALPHA-D-RIBOSE 1-METHYLPHOSPHONATE 5-TRIPHOSPHATE DIPHOSPHATASE"/>
    <property type="match status" value="1"/>
</dbReference>
<feature type="domain" description="Amidohydrolase-related" evidence="1">
    <location>
        <begin position="51"/>
        <end position="377"/>
    </location>
</feature>
<evidence type="ECO:0000313" key="2">
    <source>
        <dbReference type="EMBL" id="HIS94083.1"/>
    </source>
</evidence>